<feature type="compositionally biased region" description="Low complexity" evidence="1">
    <location>
        <begin position="189"/>
        <end position="210"/>
    </location>
</feature>
<protein>
    <recommendedName>
        <fullName evidence="2">Biotin-protein ligase N-terminal domain-containing protein</fullName>
    </recommendedName>
</protein>
<reference evidence="3" key="1">
    <citation type="journal article" date="2020" name="bioRxiv">
        <title>Whole genome comparisons of ergot fungi reveals the divergence and evolution of species within the genus Claviceps are the result of varying mechanisms driving genome evolution and host range expansion.</title>
        <authorList>
            <person name="Wyka S.A."/>
            <person name="Mondo S.J."/>
            <person name="Liu M."/>
            <person name="Dettman J."/>
            <person name="Nalam V."/>
            <person name="Broders K.D."/>
        </authorList>
    </citation>
    <scope>NUCLEOTIDE SEQUENCE</scope>
    <source>
        <strain evidence="3">CCC 489</strain>
    </source>
</reference>
<dbReference type="OrthoDB" id="10250105at2759"/>
<dbReference type="InterPro" id="IPR019197">
    <property type="entry name" value="Biotin-prot_ligase_N"/>
</dbReference>
<evidence type="ECO:0000259" key="2">
    <source>
        <dbReference type="Pfam" id="PF09825"/>
    </source>
</evidence>
<evidence type="ECO:0000313" key="4">
    <source>
        <dbReference type="Proteomes" id="UP000811619"/>
    </source>
</evidence>
<dbReference type="AlphaFoldDB" id="A0A8K0NF48"/>
<evidence type="ECO:0000256" key="1">
    <source>
        <dbReference type="SAM" id="MobiDB-lite"/>
    </source>
</evidence>
<dbReference type="SUPFAM" id="SSF52317">
    <property type="entry name" value="Class I glutamine amidotransferase-like"/>
    <property type="match status" value="1"/>
</dbReference>
<dbReference type="Pfam" id="PF09825">
    <property type="entry name" value="BPL_N"/>
    <property type="match status" value="1"/>
</dbReference>
<feature type="region of interest" description="Disordered" evidence="1">
    <location>
        <begin position="187"/>
        <end position="217"/>
    </location>
</feature>
<comment type="caution">
    <text evidence="3">The sequence shown here is derived from an EMBL/GenBank/DDBJ whole genome shotgun (WGS) entry which is preliminary data.</text>
</comment>
<dbReference type="Gene3D" id="3.40.50.880">
    <property type="match status" value="1"/>
</dbReference>
<accession>A0A8K0NF48</accession>
<proteinExistence type="predicted"/>
<organism evidence="3 4">
    <name type="scientific">Claviceps africana</name>
    <dbReference type="NCBI Taxonomy" id="83212"/>
    <lineage>
        <taxon>Eukaryota</taxon>
        <taxon>Fungi</taxon>
        <taxon>Dikarya</taxon>
        <taxon>Ascomycota</taxon>
        <taxon>Pezizomycotina</taxon>
        <taxon>Sordariomycetes</taxon>
        <taxon>Hypocreomycetidae</taxon>
        <taxon>Hypocreales</taxon>
        <taxon>Clavicipitaceae</taxon>
        <taxon>Claviceps</taxon>
    </lineage>
</organism>
<gene>
    <name evidence="3" type="ORF">E4U42_001513</name>
</gene>
<feature type="domain" description="Biotin-protein ligase N-terminal" evidence="2">
    <location>
        <begin position="4"/>
        <end position="57"/>
    </location>
</feature>
<name>A0A8K0NF48_9HYPO</name>
<keyword evidence="4" id="KW-1185">Reference proteome</keyword>
<dbReference type="EMBL" id="SRPY01001455">
    <property type="protein sequence ID" value="KAG5913063.1"/>
    <property type="molecule type" value="Genomic_DNA"/>
</dbReference>
<sequence>MLAQAAVYAQPGGPDLGRAYRMLQPYEDDIRAFVSNGGRYLGFCLGAFLAGSTPGFRLLPDGVNATPERREAGAQVTGVEDTIIQVDWTFRSPVGPFATGDTAKSQWMYFQDGAVITGLSAGDNATVLGRYSSNGNVAATLTPFGKGIVALVGPHPEATPDWYRTFNLENPDGIKYDIGHDFLNAAMDPSTSGPSTSGPAKPSPSKESASVRPRGRVTLPNPIGVLVRMARNPSWAWPRLGTL</sequence>
<evidence type="ECO:0000313" key="3">
    <source>
        <dbReference type="EMBL" id="KAG5913063.1"/>
    </source>
</evidence>
<dbReference type="InterPro" id="IPR029062">
    <property type="entry name" value="Class_I_gatase-like"/>
</dbReference>
<dbReference type="Proteomes" id="UP000811619">
    <property type="component" value="Unassembled WGS sequence"/>
</dbReference>